<name>A0A2A9HHI2_TEPT2</name>
<dbReference type="RefSeq" id="WP_098504178.1">
    <property type="nucleotide sequence ID" value="NZ_PDJQ01000001.1"/>
</dbReference>
<dbReference type="Gene3D" id="3.40.50.1820">
    <property type="entry name" value="alpha/beta hydrolase"/>
    <property type="match status" value="1"/>
</dbReference>
<proteinExistence type="predicted"/>
<feature type="domain" description="AB hydrolase-1" evidence="1">
    <location>
        <begin position="46"/>
        <end position="301"/>
    </location>
</feature>
<dbReference type="SUPFAM" id="SSF53474">
    <property type="entry name" value="alpha/beta-Hydrolases"/>
    <property type="match status" value="1"/>
</dbReference>
<evidence type="ECO:0000259" key="1">
    <source>
        <dbReference type="Pfam" id="PF12697"/>
    </source>
</evidence>
<dbReference type="InterPro" id="IPR000073">
    <property type="entry name" value="AB_hydrolase_1"/>
</dbReference>
<dbReference type="PRINTS" id="PR00111">
    <property type="entry name" value="ABHYDROLASE"/>
</dbReference>
<dbReference type="Pfam" id="PF12697">
    <property type="entry name" value="Abhydrolase_6"/>
    <property type="match status" value="1"/>
</dbReference>
<protein>
    <submittedName>
        <fullName evidence="2">Pimeloyl-ACP methyl ester carboxylesterase</fullName>
    </submittedName>
</protein>
<dbReference type="Proteomes" id="UP000223071">
    <property type="component" value="Unassembled WGS sequence"/>
</dbReference>
<keyword evidence="3" id="KW-1185">Reference proteome</keyword>
<comment type="caution">
    <text evidence="2">The sequence shown here is derived from an EMBL/GenBank/DDBJ whole genome shotgun (WGS) entry which is preliminary data.</text>
</comment>
<dbReference type="EMBL" id="PDJQ01000001">
    <property type="protein sequence ID" value="PFG74823.1"/>
    <property type="molecule type" value="Genomic_DNA"/>
</dbReference>
<dbReference type="InterPro" id="IPR029058">
    <property type="entry name" value="AB_hydrolase_fold"/>
</dbReference>
<dbReference type="PANTHER" id="PTHR43194">
    <property type="entry name" value="HYDROLASE ALPHA/BETA FOLD FAMILY"/>
    <property type="match status" value="1"/>
</dbReference>
<sequence length="308" mass="35058">MTAPVIDEPRFLSYPGARRPDRHRWVDSYGVRLHVCEWGDADGPPLFLVHGGSDFAGTFDVFAPLLADAGWRVISWDHRGHGDSDHAALYSWDADVRDALSVLDSTTPDAVPVVAHSKGGGMMLQLAEALPYRLSKLVVIDGLPSRDPAPDVSDHEHRRFTQKTLAEWLDHRRAAHITLRKPGTLEELARRRKRMNPRLPDDWLRYLVTIGARRDPDGWRWKLDPAIRFGGFGPWSPEWSLHRLKELRVPLLGLTATVEEEMGWGTNHRALLPYLPPQAEIIPFENTGHFIHIEHPHRVAELVLEFLR</sequence>
<dbReference type="PRINTS" id="PR00412">
    <property type="entry name" value="EPOXHYDRLASE"/>
</dbReference>
<dbReference type="InterPro" id="IPR050228">
    <property type="entry name" value="Carboxylesterase_BioH"/>
</dbReference>
<gene>
    <name evidence="2" type="ORF">A9A59_2065</name>
</gene>
<organism evidence="2 3">
    <name type="scientific">Tepidiforma thermophila (strain KCTC 52669 / CGMCC 1.13589 / G233)</name>
    <dbReference type="NCBI Taxonomy" id="2761530"/>
    <lineage>
        <taxon>Bacteria</taxon>
        <taxon>Bacillati</taxon>
        <taxon>Chloroflexota</taxon>
        <taxon>Tepidiformia</taxon>
        <taxon>Tepidiformales</taxon>
        <taxon>Tepidiformaceae</taxon>
        <taxon>Tepidiforma</taxon>
    </lineage>
</organism>
<dbReference type="PANTHER" id="PTHR43194:SF2">
    <property type="entry name" value="PEROXISOMAL MEMBRANE PROTEIN LPX1"/>
    <property type="match status" value="1"/>
</dbReference>
<dbReference type="InterPro" id="IPR000639">
    <property type="entry name" value="Epox_hydrolase-like"/>
</dbReference>
<reference evidence="2 3" key="1">
    <citation type="submission" date="2017-09" db="EMBL/GenBank/DDBJ databases">
        <title>Sequencing the genomes of two abundant thermophiles in Great Basin hot springs: Thermocrinis jamiesonii and novel Chloroflexi Thermoflexus hugenholtzii.</title>
        <authorList>
            <person name="Hedlund B."/>
        </authorList>
    </citation>
    <scope>NUCLEOTIDE SEQUENCE [LARGE SCALE GENOMIC DNA]</scope>
    <source>
        <strain evidence="2 3">G233</strain>
    </source>
</reference>
<evidence type="ECO:0000313" key="2">
    <source>
        <dbReference type="EMBL" id="PFG74823.1"/>
    </source>
</evidence>
<evidence type="ECO:0000313" key="3">
    <source>
        <dbReference type="Proteomes" id="UP000223071"/>
    </source>
</evidence>
<accession>A0A2A9HHI2</accession>
<dbReference type="GO" id="GO:0003824">
    <property type="term" value="F:catalytic activity"/>
    <property type="evidence" value="ECO:0007669"/>
    <property type="project" value="InterPro"/>
</dbReference>
<dbReference type="AlphaFoldDB" id="A0A2A9HHI2"/>